<dbReference type="PANTHER" id="PTHR10668:SF103">
    <property type="entry name" value="PYRIDINE NUCLEOTIDE-DISULFIDE OXIDOREDUCTASE DOMAIN-CONTAINING PROTEIN 2"/>
    <property type="match status" value="1"/>
</dbReference>
<dbReference type="SUPFAM" id="SSF51905">
    <property type="entry name" value="FAD/NAD(P)-binding domain"/>
    <property type="match status" value="1"/>
</dbReference>
<dbReference type="PANTHER" id="PTHR10668">
    <property type="entry name" value="PHYTOENE DEHYDROGENASE"/>
    <property type="match status" value="1"/>
</dbReference>
<proteinExistence type="inferred from homology"/>
<protein>
    <recommendedName>
        <fullName evidence="4">Amine oxidase domain-containing protein</fullName>
    </recommendedName>
</protein>
<dbReference type="OrthoDB" id="7777654at2759"/>
<reference evidence="2 3" key="1">
    <citation type="submission" date="2014-03" db="EMBL/GenBank/DDBJ databases">
        <title>Draft genome of the hookworm Oesophagostomum dentatum.</title>
        <authorList>
            <person name="Mitreva M."/>
        </authorList>
    </citation>
    <scope>NUCLEOTIDE SEQUENCE [LARGE SCALE GENOMIC DNA]</scope>
    <source>
        <strain evidence="2 3">OD-Hann</strain>
    </source>
</reference>
<organism evidence="2 3">
    <name type="scientific">Oesophagostomum dentatum</name>
    <name type="common">Nodular worm</name>
    <dbReference type="NCBI Taxonomy" id="61180"/>
    <lineage>
        <taxon>Eukaryota</taxon>
        <taxon>Metazoa</taxon>
        <taxon>Ecdysozoa</taxon>
        <taxon>Nematoda</taxon>
        <taxon>Chromadorea</taxon>
        <taxon>Rhabditida</taxon>
        <taxon>Rhabditina</taxon>
        <taxon>Rhabditomorpha</taxon>
        <taxon>Strongyloidea</taxon>
        <taxon>Strongylidae</taxon>
        <taxon>Oesophagostomum</taxon>
    </lineage>
</organism>
<evidence type="ECO:0000313" key="2">
    <source>
        <dbReference type="EMBL" id="KHJ91169.1"/>
    </source>
</evidence>
<dbReference type="Proteomes" id="UP000053660">
    <property type="component" value="Unassembled WGS sequence"/>
</dbReference>
<evidence type="ECO:0008006" key="4">
    <source>
        <dbReference type="Google" id="ProtNLM"/>
    </source>
</evidence>
<keyword evidence="3" id="KW-1185">Reference proteome</keyword>
<dbReference type="InterPro" id="IPR036188">
    <property type="entry name" value="FAD/NAD-bd_sf"/>
</dbReference>
<evidence type="ECO:0000256" key="1">
    <source>
        <dbReference type="ARBA" id="ARBA00006046"/>
    </source>
</evidence>
<name>A0A0B1T1S8_OESDE</name>
<sequence length="214" mass="23766">MDNRSGTWAYVMGGMGAVSHAIEQSARASGAEIFVEQEVEEVLVDDGIAKGVRLADGREIHATTILSNATPKVTFEDLIVEGDLPQQFLNAVKAIDYTSPVTKINVAVRELPSFSCLPNVGTSPMPHHQTTIHLNCENMKLVDEGVRDFRNGQWSRNPVIEMTIPSVIDRSLVPDERSQVMSLFTQYTPYELKAGPWNEERKEEYAKHAILNLA</sequence>
<gene>
    <name evidence="2" type="ORF">OESDEN_08971</name>
</gene>
<dbReference type="AlphaFoldDB" id="A0A0B1T1S8"/>
<comment type="similarity">
    <text evidence="1">Belongs to the carotenoid/retinoid oxidoreductase family.</text>
</comment>
<evidence type="ECO:0000313" key="3">
    <source>
        <dbReference type="Proteomes" id="UP000053660"/>
    </source>
</evidence>
<dbReference type="EMBL" id="KN552282">
    <property type="protein sequence ID" value="KHJ91169.1"/>
    <property type="molecule type" value="Genomic_DNA"/>
</dbReference>
<dbReference type="Gene3D" id="3.50.50.60">
    <property type="entry name" value="FAD/NAD(P)-binding domain"/>
    <property type="match status" value="1"/>
</dbReference>
<accession>A0A0B1T1S8</accession>